<sequence length="14" mass="1585">MYKSGRSWASVCLP</sequence>
<protein>
    <submittedName>
        <fullName evidence="1">Uncharacterized protein</fullName>
    </submittedName>
</protein>
<keyword evidence="2" id="KW-1185">Reference proteome</keyword>
<accession>A0A5A7SI26</accession>
<name>A0A5A7SI26_9NOCA</name>
<dbReference type="Proteomes" id="UP000322244">
    <property type="component" value="Unassembled WGS sequence"/>
</dbReference>
<proteinExistence type="predicted"/>
<evidence type="ECO:0000313" key="2">
    <source>
        <dbReference type="Proteomes" id="UP000322244"/>
    </source>
</evidence>
<evidence type="ECO:0000313" key="1">
    <source>
        <dbReference type="EMBL" id="KAA0024377.1"/>
    </source>
</evidence>
<gene>
    <name evidence="1" type="ORF">FOY51_06350</name>
</gene>
<organism evidence="1 2">
    <name type="scientific">Antrihabitans cavernicola</name>
    <dbReference type="NCBI Taxonomy" id="2495913"/>
    <lineage>
        <taxon>Bacteria</taxon>
        <taxon>Bacillati</taxon>
        <taxon>Actinomycetota</taxon>
        <taxon>Actinomycetes</taxon>
        <taxon>Mycobacteriales</taxon>
        <taxon>Nocardiaceae</taxon>
        <taxon>Antrihabitans</taxon>
    </lineage>
</organism>
<reference evidence="1 2" key="1">
    <citation type="submission" date="2019-07" db="EMBL/GenBank/DDBJ databases">
        <title>Rhodococcus cavernicolus sp. nov., isolated from a cave.</title>
        <authorList>
            <person name="Lee S.D."/>
        </authorList>
    </citation>
    <scope>NUCLEOTIDE SEQUENCE [LARGE SCALE GENOMIC DNA]</scope>
    <source>
        <strain evidence="1 2">C1-24</strain>
    </source>
</reference>
<dbReference type="EMBL" id="VLNY01000002">
    <property type="protein sequence ID" value="KAA0024377.1"/>
    <property type="molecule type" value="Genomic_DNA"/>
</dbReference>
<comment type="caution">
    <text evidence="1">The sequence shown here is derived from an EMBL/GenBank/DDBJ whole genome shotgun (WGS) entry which is preliminary data.</text>
</comment>